<name>A0A5B7GWS7_PORTR</name>
<reference evidence="1 2" key="1">
    <citation type="submission" date="2019-05" db="EMBL/GenBank/DDBJ databases">
        <title>Another draft genome of Portunus trituberculatus and its Hox gene families provides insights of decapod evolution.</title>
        <authorList>
            <person name="Jeong J.-H."/>
            <person name="Song I."/>
            <person name="Kim S."/>
            <person name="Choi T."/>
            <person name="Kim D."/>
            <person name="Ryu S."/>
            <person name="Kim W."/>
        </authorList>
    </citation>
    <scope>NUCLEOTIDE SEQUENCE [LARGE SCALE GENOMIC DNA]</scope>
    <source>
        <tissue evidence="1">Muscle</tissue>
    </source>
</reference>
<evidence type="ECO:0000313" key="1">
    <source>
        <dbReference type="EMBL" id="MPC61358.1"/>
    </source>
</evidence>
<protein>
    <submittedName>
        <fullName evidence="1">Uncharacterized protein</fullName>
    </submittedName>
</protein>
<proteinExistence type="predicted"/>
<gene>
    <name evidence="1" type="ORF">E2C01_055428</name>
</gene>
<organism evidence="1 2">
    <name type="scientific">Portunus trituberculatus</name>
    <name type="common">Swimming crab</name>
    <name type="synonym">Neptunus trituberculatus</name>
    <dbReference type="NCBI Taxonomy" id="210409"/>
    <lineage>
        <taxon>Eukaryota</taxon>
        <taxon>Metazoa</taxon>
        <taxon>Ecdysozoa</taxon>
        <taxon>Arthropoda</taxon>
        <taxon>Crustacea</taxon>
        <taxon>Multicrustacea</taxon>
        <taxon>Malacostraca</taxon>
        <taxon>Eumalacostraca</taxon>
        <taxon>Eucarida</taxon>
        <taxon>Decapoda</taxon>
        <taxon>Pleocyemata</taxon>
        <taxon>Brachyura</taxon>
        <taxon>Eubrachyura</taxon>
        <taxon>Portunoidea</taxon>
        <taxon>Portunidae</taxon>
        <taxon>Portuninae</taxon>
        <taxon>Portunus</taxon>
    </lineage>
</organism>
<comment type="caution">
    <text evidence="1">The sequence shown here is derived from an EMBL/GenBank/DDBJ whole genome shotgun (WGS) entry which is preliminary data.</text>
</comment>
<accession>A0A5B7GWS7</accession>
<dbReference type="Proteomes" id="UP000324222">
    <property type="component" value="Unassembled WGS sequence"/>
</dbReference>
<dbReference type="AlphaFoldDB" id="A0A5B7GWS7"/>
<evidence type="ECO:0000313" key="2">
    <source>
        <dbReference type="Proteomes" id="UP000324222"/>
    </source>
</evidence>
<sequence length="112" mass="12739">MRPDCPSAETLYLFPRVSWCGAEAMVHVCSVFAIRRSSVTGQNHHHSPFFHLIRILDATKSHLHTIHSTDIHIIPFSTSHSLVFNIFALCLLPLTIQLPPYRRPKPYSAHIS</sequence>
<dbReference type="EMBL" id="VSRR010018452">
    <property type="protein sequence ID" value="MPC61358.1"/>
    <property type="molecule type" value="Genomic_DNA"/>
</dbReference>
<keyword evidence="2" id="KW-1185">Reference proteome</keyword>